<evidence type="ECO:0000313" key="3">
    <source>
        <dbReference type="EMBL" id="NPE25069.1"/>
    </source>
</evidence>
<keyword evidence="4" id="KW-1185">Reference proteome</keyword>
<keyword evidence="3" id="KW-0547">Nucleotide-binding</keyword>
<protein>
    <submittedName>
        <fullName evidence="3">ATP-binding protein</fullName>
    </submittedName>
</protein>
<dbReference type="InterPro" id="IPR027417">
    <property type="entry name" value="P-loop_NTPase"/>
</dbReference>
<evidence type="ECO:0000259" key="2">
    <source>
        <dbReference type="Pfam" id="PF13635"/>
    </source>
</evidence>
<feature type="domain" description="AAA" evidence="1">
    <location>
        <begin position="17"/>
        <end position="151"/>
    </location>
</feature>
<evidence type="ECO:0000313" key="4">
    <source>
        <dbReference type="Proteomes" id="UP000820977"/>
    </source>
</evidence>
<dbReference type="Pfam" id="PF13635">
    <property type="entry name" value="DUF4143"/>
    <property type="match status" value="1"/>
</dbReference>
<dbReference type="Pfam" id="PF13173">
    <property type="entry name" value="AAA_14"/>
    <property type="match status" value="1"/>
</dbReference>
<dbReference type="RefSeq" id="WP_172344557.1">
    <property type="nucleotide sequence ID" value="NZ_CASYYZ010000091.1"/>
</dbReference>
<evidence type="ECO:0000259" key="1">
    <source>
        <dbReference type="Pfam" id="PF13173"/>
    </source>
</evidence>
<dbReference type="Gene3D" id="3.40.50.300">
    <property type="entry name" value="P-loop containing nucleotide triphosphate hydrolases"/>
    <property type="match status" value="1"/>
</dbReference>
<proteinExistence type="predicted"/>
<organism evidence="3 4">
    <name type="scientific">Xylanibacter caecicola</name>
    <dbReference type="NCBI Taxonomy" id="2736294"/>
    <lineage>
        <taxon>Bacteria</taxon>
        <taxon>Pseudomonadati</taxon>
        <taxon>Bacteroidota</taxon>
        <taxon>Bacteroidia</taxon>
        <taxon>Bacteroidales</taxon>
        <taxon>Prevotellaceae</taxon>
        <taxon>Xylanibacter</taxon>
    </lineage>
</organism>
<dbReference type="PANTHER" id="PTHR33295">
    <property type="entry name" value="ATPASE"/>
    <property type="match status" value="1"/>
</dbReference>
<gene>
    <name evidence="3" type="ORF">HPS54_05980</name>
</gene>
<keyword evidence="3" id="KW-0067">ATP-binding</keyword>
<dbReference type="Proteomes" id="UP000820977">
    <property type="component" value="Unassembled WGS sequence"/>
</dbReference>
<comment type="caution">
    <text evidence="3">The sequence shown here is derived from an EMBL/GenBank/DDBJ whole genome shotgun (WGS) entry which is preliminary data.</text>
</comment>
<sequence length="435" mass="50188">MRRNIYNDLLVWKSSANRKPLLLLGARQVGKTWIMRHFGKQEYKNVAYVNCDDEVRMKHLFESDYDIERILLALQAITGVKIEEGNTLIILDEIQEIARGLHSLKYFCEKAPGYHVMVAGSLLGVTIGKGESFPVGKVDMLQMYPMTFEEFVDAMGDAEYNKIISSRDWFIIETMRTKLIDLLRQYYYVGGMPEVVSAYITRKDLAEVRTLQQKILQAYRKDISKHTTARETIRIGQVLDSIPSQLAKENKKFIFGAVKKGARAADFELAIQWLIDAGIVHKVTRIKEARMPLKFYEDQNAFKLFFIDCGLLSCMVDVPVSQILVGDNVFVEFKGAFTEQYVLQQMKAYNKLPYYWSNDRTPAEIDFVIQYEDRILPIEVKAEENVRSKSLAQFIKDNEGLKGLRISMRGYIDQSWMENIPLYGLDVFMRGSVSF</sequence>
<accession>A0ABX2B4P6</accession>
<dbReference type="GO" id="GO:0005524">
    <property type="term" value="F:ATP binding"/>
    <property type="evidence" value="ECO:0007669"/>
    <property type="project" value="UniProtKB-KW"/>
</dbReference>
<dbReference type="InterPro" id="IPR041682">
    <property type="entry name" value="AAA_14"/>
</dbReference>
<dbReference type="SUPFAM" id="SSF52540">
    <property type="entry name" value="P-loop containing nucleoside triphosphate hydrolases"/>
    <property type="match status" value="1"/>
</dbReference>
<dbReference type="CDD" id="cd00009">
    <property type="entry name" value="AAA"/>
    <property type="match status" value="1"/>
</dbReference>
<name>A0ABX2B4P6_9BACT</name>
<feature type="domain" description="DUF4143" evidence="2">
    <location>
        <begin position="221"/>
        <end position="382"/>
    </location>
</feature>
<reference evidence="3 4" key="1">
    <citation type="submission" date="2020-05" db="EMBL/GenBank/DDBJ databases">
        <title>Distinct polysaccharide utilization as determinants for interspecies competition between intestinal Prevotella spp.</title>
        <authorList>
            <person name="Galvez E.J.C."/>
            <person name="Iljazovic A."/>
            <person name="Strowig T."/>
        </authorList>
    </citation>
    <scope>NUCLEOTIDE SEQUENCE [LARGE SCALE GENOMIC DNA]</scope>
    <source>
        <strain evidence="3 4">PCHR</strain>
    </source>
</reference>
<dbReference type="InterPro" id="IPR025420">
    <property type="entry name" value="DUF4143"/>
</dbReference>
<dbReference type="EMBL" id="JABKKJ010000007">
    <property type="protein sequence ID" value="NPE25069.1"/>
    <property type="molecule type" value="Genomic_DNA"/>
</dbReference>
<dbReference type="PANTHER" id="PTHR33295:SF7">
    <property type="entry name" value="ATPASE"/>
    <property type="match status" value="1"/>
</dbReference>